<dbReference type="PANTHER" id="PTHR15959:SF0">
    <property type="entry name" value="SYNTAXIN-18"/>
    <property type="match status" value="1"/>
</dbReference>
<evidence type="ECO:0000256" key="5">
    <source>
        <dbReference type="ARBA" id="ARBA00022927"/>
    </source>
</evidence>
<evidence type="ECO:0000256" key="8">
    <source>
        <dbReference type="ARBA" id="ARBA00023136"/>
    </source>
</evidence>
<evidence type="ECO:0000256" key="1">
    <source>
        <dbReference type="ARBA" id="ARBA00004211"/>
    </source>
</evidence>
<reference evidence="10 11" key="1">
    <citation type="journal article" date="2021" name="Genome Biol.">
        <title>AFLAP: assembly-free linkage analysis pipeline using k-mers from genome sequencing data.</title>
        <authorList>
            <person name="Fletcher K."/>
            <person name="Zhang L."/>
            <person name="Gil J."/>
            <person name="Han R."/>
            <person name="Cavanaugh K."/>
            <person name="Michelmore R."/>
        </authorList>
    </citation>
    <scope>NUCLEOTIDE SEQUENCE [LARGE SCALE GENOMIC DNA]</scope>
    <source>
        <strain evidence="10 11">SF5</strain>
    </source>
</reference>
<dbReference type="KEGG" id="blac:94350514"/>
<comment type="similarity">
    <text evidence="2">Belongs to the syntaxin family.</text>
</comment>
<evidence type="ECO:0000256" key="3">
    <source>
        <dbReference type="ARBA" id="ARBA00022448"/>
    </source>
</evidence>
<protein>
    <recommendedName>
        <fullName evidence="12">t-SNARE coiled-coil homology domain-containing protein</fullName>
    </recommendedName>
</protein>
<organism evidence="10 11">
    <name type="scientific">Bremia lactucae</name>
    <name type="common">Lettuce downy mildew</name>
    <dbReference type="NCBI Taxonomy" id="4779"/>
    <lineage>
        <taxon>Eukaryota</taxon>
        <taxon>Sar</taxon>
        <taxon>Stramenopiles</taxon>
        <taxon>Oomycota</taxon>
        <taxon>Peronosporomycetes</taxon>
        <taxon>Peronosporales</taxon>
        <taxon>Peronosporaceae</taxon>
        <taxon>Bremia</taxon>
    </lineage>
</organism>
<evidence type="ECO:0000256" key="7">
    <source>
        <dbReference type="ARBA" id="ARBA00023054"/>
    </source>
</evidence>
<dbReference type="Gene3D" id="1.20.5.110">
    <property type="match status" value="1"/>
</dbReference>
<keyword evidence="6 9" id="KW-1133">Transmembrane helix</keyword>
<comment type="caution">
    <text evidence="10">The sequence shown here is derived from an EMBL/GenBank/DDBJ whole genome shotgun (WGS) entry which is preliminary data.</text>
</comment>
<dbReference type="AlphaFoldDB" id="A0A976IFI9"/>
<evidence type="ECO:0000256" key="9">
    <source>
        <dbReference type="SAM" id="Phobius"/>
    </source>
</evidence>
<keyword evidence="7" id="KW-0175">Coiled coil</keyword>
<dbReference type="OrthoDB" id="342981at2759"/>
<evidence type="ECO:0000256" key="4">
    <source>
        <dbReference type="ARBA" id="ARBA00022692"/>
    </source>
</evidence>
<keyword evidence="4 9" id="KW-0812">Transmembrane</keyword>
<dbReference type="RefSeq" id="XP_067819506.1">
    <property type="nucleotide sequence ID" value="XM_067964843.1"/>
</dbReference>
<dbReference type="GO" id="GO:0006890">
    <property type="term" value="P:retrograde vesicle-mediated transport, Golgi to endoplasmic reticulum"/>
    <property type="evidence" value="ECO:0007669"/>
    <property type="project" value="TreeGrafter"/>
</dbReference>
<keyword evidence="11" id="KW-1185">Reference proteome</keyword>
<dbReference type="PANTHER" id="PTHR15959">
    <property type="entry name" value="SYNTAXIN-18"/>
    <property type="match status" value="1"/>
</dbReference>
<keyword evidence="3" id="KW-0813">Transport</keyword>
<accession>A0A976IFI9</accession>
<dbReference type="Proteomes" id="UP000294530">
    <property type="component" value="Unassembled WGS sequence"/>
</dbReference>
<dbReference type="EMBL" id="SHOA02000019">
    <property type="protein sequence ID" value="TDH70007.1"/>
    <property type="molecule type" value="Genomic_DNA"/>
</dbReference>
<name>A0A976IFI9_BRELC</name>
<evidence type="ECO:0000256" key="2">
    <source>
        <dbReference type="ARBA" id="ARBA00009063"/>
    </source>
</evidence>
<sequence length="404" mass="46355">MAARLETVDTSIHKSTDVCKVKIAAAKLIYRLPKSLQQSRQMRVDVTTRFRELAPARSVSTSNRCSAFSTEAMDLRSSLIELEKLLRRVKPQYLLPKCFIRSTGSLRMTEEEKDALDADLVELIKSCGSRIEALKVVAEAQPTVSSIEEYQREVVTYLLERLKSIANGAKQMQNKRYQQPFLLSSRLLPEEDRQELDALEAKIMRTRQHESALQHKNINSLEADEALKSPELVPATSEPTSPVASLVFPPKPEKLPVRQRIAITKQSQSSTKVLPGLAFAYQHEELEVTEEQKRRFQVENVQLHRHFQENLEDVKFVDFFLRLKMELKMTEISSLMGQFADKIMEQHSDIQLIHRHAQETKSNVTQSNRILEHAQSIGKGYGFIIFCFYVTFALILHVLHFFNS</sequence>
<dbReference type="GO" id="GO:0031201">
    <property type="term" value="C:SNARE complex"/>
    <property type="evidence" value="ECO:0007669"/>
    <property type="project" value="TreeGrafter"/>
</dbReference>
<comment type="subcellular location">
    <subcellularLocation>
        <location evidence="1">Membrane</location>
        <topology evidence="1">Single-pass type IV membrane protein</topology>
    </subcellularLocation>
</comment>
<gene>
    <name evidence="10" type="ORF">CCR75_006775</name>
</gene>
<evidence type="ECO:0000256" key="6">
    <source>
        <dbReference type="ARBA" id="ARBA00022989"/>
    </source>
</evidence>
<evidence type="ECO:0000313" key="11">
    <source>
        <dbReference type="Proteomes" id="UP000294530"/>
    </source>
</evidence>
<dbReference type="GO" id="GO:0005783">
    <property type="term" value="C:endoplasmic reticulum"/>
    <property type="evidence" value="ECO:0007669"/>
    <property type="project" value="TreeGrafter"/>
</dbReference>
<dbReference type="GeneID" id="94350514"/>
<feature type="transmembrane region" description="Helical" evidence="9">
    <location>
        <begin position="380"/>
        <end position="402"/>
    </location>
</feature>
<proteinExistence type="inferred from homology"/>
<evidence type="ECO:0000313" key="10">
    <source>
        <dbReference type="EMBL" id="TDH70007.1"/>
    </source>
</evidence>
<dbReference type="GO" id="GO:0015031">
    <property type="term" value="P:protein transport"/>
    <property type="evidence" value="ECO:0007669"/>
    <property type="project" value="UniProtKB-KW"/>
</dbReference>
<keyword evidence="8 9" id="KW-0472">Membrane</keyword>
<keyword evidence="5" id="KW-0653">Protein transport</keyword>
<evidence type="ECO:0008006" key="12">
    <source>
        <dbReference type="Google" id="ProtNLM"/>
    </source>
</evidence>